<reference evidence="2" key="1">
    <citation type="submission" date="2021-05" db="EMBL/GenBank/DDBJ databases">
        <authorList>
            <person name="Alioto T."/>
            <person name="Alioto T."/>
            <person name="Gomez Garrido J."/>
        </authorList>
    </citation>
    <scope>NUCLEOTIDE SEQUENCE</scope>
</reference>
<dbReference type="EMBL" id="HBUF01453216">
    <property type="protein sequence ID" value="CAG6743749.1"/>
    <property type="molecule type" value="Transcribed_RNA"/>
</dbReference>
<keyword evidence="1" id="KW-1133">Transmembrane helix</keyword>
<name>A0A8D8Z9Z4_9HEMI</name>
<evidence type="ECO:0008006" key="3">
    <source>
        <dbReference type="Google" id="ProtNLM"/>
    </source>
</evidence>
<feature type="transmembrane region" description="Helical" evidence="1">
    <location>
        <begin position="77"/>
        <end position="101"/>
    </location>
</feature>
<accession>A0A8D8Z9Z4</accession>
<protein>
    <recommendedName>
        <fullName evidence="3">Transmembrane protein</fullName>
    </recommendedName>
</protein>
<evidence type="ECO:0000256" key="1">
    <source>
        <dbReference type="SAM" id="Phobius"/>
    </source>
</evidence>
<evidence type="ECO:0000313" key="2">
    <source>
        <dbReference type="EMBL" id="CAG6743749.1"/>
    </source>
</evidence>
<sequence>MLLSRPTWFRHAPKTYAPLSPHLVFCSTLVSSSSFFSFYWFESFFFLLVEVFQLLVVFLQNFPLLHQERLIFDERMLFLCLCSFSYATFFPLLWSCFVPHYKVSPGLP</sequence>
<keyword evidence="1" id="KW-0472">Membrane</keyword>
<organism evidence="2">
    <name type="scientific">Cacopsylla melanoneura</name>
    <dbReference type="NCBI Taxonomy" id="428564"/>
    <lineage>
        <taxon>Eukaryota</taxon>
        <taxon>Metazoa</taxon>
        <taxon>Ecdysozoa</taxon>
        <taxon>Arthropoda</taxon>
        <taxon>Hexapoda</taxon>
        <taxon>Insecta</taxon>
        <taxon>Pterygota</taxon>
        <taxon>Neoptera</taxon>
        <taxon>Paraneoptera</taxon>
        <taxon>Hemiptera</taxon>
        <taxon>Sternorrhyncha</taxon>
        <taxon>Psylloidea</taxon>
        <taxon>Psyllidae</taxon>
        <taxon>Psyllinae</taxon>
        <taxon>Cacopsylla</taxon>
    </lineage>
</organism>
<proteinExistence type="predicted"/>
<dbReference type="AlphaFoldDB" id="A0A8D8Z9Z4"/>
<feature type="transmembrane region" description="Helical" evidence="1">
    <location>
        <begin position="45"/>
        <end position="65"/>
    </location>
</feature>
<keyword evidence="1" id="KW-0812">Transmembrane</keyword>